<name>A0ABV9Q684_9BACL</name>
<protein>
    <recommendedName>
        <fullName evidence="3">C2H2-type domain-containing protein</fullName>
    </recommendedName>
</protein>
<proteinExistence type="predicted"/>
<gene>
    <name evidence="1" type="ORF">ACFO8Q_12280</name>
</gene>
<evidence type="ECO:0000313" key="2">
    <source>
        <dbReference type="Proteomes" id="UP001596002"/>
    </source>
</evidence>
<organism evidence="1 2">
    <name type="scientific">Effusibacillus consociatus</name>
    <dbReference type="NCBI Taxonomy" id="1117041"/>
    <lineage>
        <taxon>Bacteria</taxon>
        <taxon>Bacillati</taxon>
        <taxon>Bacillota</taxon>
        <taxon>Bacilli</taxon>
        <taxon>Bacillales</taxon>
        <taxon>Alicyclobacillaceae</taxon>
        <taxon>Effusibacillus</taxon>
    </lineage>
</organism>
<accession>A0ABV9Q684</accession>
<sequence>MFQCPICGELMEILTNYHCSQKHAMTKKQLVEQYGAPKYVSPTMSREVQNWIRESTIITRVDFDIAQAAARSQMRRG</sequence>
<keyword evidence="2" id="KW-1185">Reference proteome</keyword>
<comment type="caution">
    <text evidence="1">The sequence shown here is derived from an EMBL/GenBank/DDBJ whole genome shotgun (WGS) entry which is preliminary data.</text>
</comment>
<dbReference type="EMBL" id="JBHSHC010000096">
    <property type="protein sequence ID" value="MFC4768125.1"/>
    <property type="molecule type" value="Genomic_DNA"/>
</dbReference>
<dbReference type="Proteomes" id="UP001596002">
    <property type="component" value="Unassembled WGS sequence"/>
</dbReference>
<dbReference type="RefSeq" id="WP_380026049.1">
    <property type="nucleotide sequence ID" value="NZ_JBHSHC010000096.1"/>
</dbReference>
<evidence type="ECO:0008006" key="3">
    <source>
        <dbReference type="Google" id="ProtNLM"/>
    </source>
</evidence>
<reference evidence="2" key="1">
    <citation type="journal article" date="2019" name="Int. J. Syst. Evol. Microbiol.">
        <title>The Global Catalogue of Microorganisms (GCM) 10K type strain sequencing project: providing services to taxonomists for standard genome sequencing and annotation.</title>
        <authorList>
            <consortium name="The Broad Institute Genomics Platform"/>
            <consortium name="The Broad Institute Genome Sequencing Center for Infectious Disease"/>
            <person name="Wu L."/>
            <person name="Ma J."/>
        </authorList>
    </citation>
    <scope>NUCLEOTIDE SEQUENCE [LARGE SCALE GENOMIC DNA]</scope>
    <source>
        <strain evidence="2">WYCCWR 12678</strain>
    </source>
</reference>
<evidence type="ECO:0000313" key="1">
    <source>
        <dbReference type="EMBL" id="MFC4768125.1"/>
    </source>
</evidence>